<feature type="domain" description="Peptidase M14" evidence="2">
    <location>
        <begin position="38"/>
        <end position="123"/>
    </location>
</feature>
<dbReference type="SUPFAM" id="SSF53187">
    <property type="entry name" value="Zn-dependent exopeptidases"/>
    <property type="match status" value="1"/>
</dbReference>
<evidence type="ECO:0000256" key="1">
    <source>
        <dbReference type="ARBA" id="ARBA00005988"/>
    </source>
</evidence>
<organism evidence="3 4">
    <name type="scientific">Adineta steineri</name>
    <dbReference type="NCBI Taxonomy" id="433720"/>
    <lineage>
        <taxon>Eukaryota</taxon>
        <taxon>Metazoa</taxon>
        <taxon>Spiralia</taxon>
        <taxon>Gnathifera</taxon>
        <taxon>Rotifera</taxon>
        <taxon>Eurotatoria</taxon>
        <taxon>Bdelloidea</taxon>
        <taxon>Adinetida</taxon>
        <taxon>Adinetidae</taxon>
        <taxon>Adineta</taxon>
    </lineage>
</organism>
<dbReference type="AlphaFoldDB" id="A0A815V218"/>
<dbReference type="InterPro" id="IPR000834">
    <property type="entry name" value="Peptidase_M14"/>
</dbReference>
<dbReference type="GO" id="GO:0006508">
    <property type="term" value="P:proteolysis"/>
    <property type="evidence" value="ECO:0007669"/>
    <property type="project" value="InterPro"/>
</dbReference>
<evidence type="ECO:0000313" key="4">
    <source>
        <dbReference type="Proteomes" id="UP000663891"/>
    </source>
</evidence>
<sequence>MQSTTEIKKNTSVYDSLMNSVPDYSRFFTVDELINRSRNLALKRSSLVQYRGIGHSQNGETIPMLTIGNGAKSLLLYACPHPNEPIGTLLIDFLLNALFDHSELLDKYTWHLIPCVDPDGTRLNEGWFTGPFTISNYARYFYRPRLQEQVEW</sequence>
<dbReference type="OrthoDB" id="3626597at2759"/>
<comment type="caution">
    <text evidence="3">The sequence shown here is derived from an EMBL/GenBank/DDBJ whole genome shotgun (WGS) entry which is preliminary data.</text>
</comment>
<comment type="similarity">
    <text evidence="1">Belongs to the peptidase M14 family.</text>
</comment>
<dbReference type="Gene3D" id="3.40.630.10">
    <property type="entry name" value="Zn peptidases"/>
    <property type="match status" value="1"/>
</dbReference>
<protein>
    <recommendedName>
        <fullName evidence="2">Peptidase M14 domain-containing protein</fullName>
    </recommendedName>
</protein>
<name>A0A815V218_9BILA</name>
<proteinExistence type="inferred from homology"/>
<dbReference type="GO" id="GO:0004181">
    <property type="term" value="F:metallocarboxypeptidase activity"/>
    <property type="evidence" value="ECO:0007669"/>
    <property type="project" value="InterPro"/>
</dbReference>
<dbReference type="Pfam" id="PF00246">
    <property type="entry name" value="Peptidase_M14"/>
    <property type="match status" value="1"/>
</dbReference>
<evidence type="ECO:0000259" key="2">
    <source>
        <dbReference type="Pfam" id="PF00246"/>
    </source>
</evidence>
<dbReference type="EMBL" id="CAJNON010003832">
    <property type="protein sequence ID" value="CAF1526914.1"/>
    <property type="molecule type" value="Genomic_DNA"/>
</dbReference>
<feature type="non-terminal residue" evidence="3">
    <location>
        <position position="1"/>
    </location>
</feature>
<gene>
    <name evidence="3" type="ORF">VCS650_LOCUS43525</name>
</gene>
<accession>A0A815V218</accession>
<dbReference type="Proteomes" id="UP000663891">
    <property type="component" value="Unassembled WGS sequence"/>
</dbReference>
<dbReference type="GO" id="GO:0008270">
    <property type="term" value="F:zinc ion binding"/>
    <property type="evidence" value="ECO:0007669"/>
    <property type="project" value="InterPro"/>
</dbReference>
<reference evidence="3" key="1">
    <citation type="submission" date="2021-02" db="EMBL/GenBank/DDBJ databases">
        <authorList>
            <person name="Nowell W R."/>
        </authorList>
    </citation>
    <scope>NUCLEOTIDE SEQUENCE</scope>
</reference>
<evidence type="ECO:0000313" key="3">
    <source>
        <dbReference type="EMBL" id="CAF1526914.1"/>
    </source>
</evidence>